<dbReference type="RefSeq" id="WP_092048013.1">
    <property type="nucleotide sequence ID" value="NZ_FOQD01000002.1"/>
</dbReference>
<dbReference type="Gene3D" id="3.40.50.300">
    <property type="entry name" value="P-loop containing nucleotide triphosphate hydrolases"/>
    <property type="match status" value="2"/>
</dbReference>
<protein>
    <recommendedName>
        <fullName evidence="1">non-specific serine/threonine protein kinase</fullName>
        <ecNumber evidence="1">2.7.11.1</ecNumber>
    </recommendedName>
</protein>
<keyword evidence="9" id="KW-1185">Reference proteome</keyword>
<dbReference type="EMBL" id="FOQD01000002">
    <property type="protein sequence ID" value="SFH75229.1"/>
    <property type="molecule type" value="Genomic_DNA"/>
</dbReference>
<evidence type="ECO:0000259" key="7">
    <source>
        <dbReference type="PROSITE" id="PS51146"/>
    </source>
</evidence>
<evidence type="ECO:0000256" key="1">
    <source>
        <dbReference type="ARBA" id="ARBA00012513"/>
    </source>
</evidence>
<dbReference type="InterPro" id="IPR014774">
    <property type="entry name" value="KaiC-like_dom"/>
</dbReference>
<dbReference type="SMART" id="SM00382">
    <property type="entry name" value="AAA"/>
    <property type="match status" value="2"/>
</dbReference>
<evidence type="ECO:0000256" key="6">
    <source>
        <dbReference type="ARBA" id="ARBA00022801"/>
    </source>
</evidence>
<dbReference type="PANTHER" id="PTHR42926:SF1">
    <property type="entry name" value="CIRCADIAN CLOCK OSCILLATOR PROTEIN KAIC 1"/>
    <property type="match status" value="1"/>
</dbReference>
<gene>
    <name evidence="8" type="ORF">SAMN05421753_102330</name>
</gene>
<feature type="domain" description="KaiC" evidence="7">
    <location>
        <begin position="9"/>
        <end position="248"/>
    </location>
</feature>
<dbReference type="InterPro" id="IPR030665">
    <property type="entry name" value="KaiC"/>
</dbReference>
<feature type="domain" description="KaiC" evidence="7">
    <location>
        <begin position="250"/>
        <end position="487"/>
    </location>
</feature>
<dbReference type="GO" id="GO:0004674">
    <property type="term" value="F:protein serine/threonine kinase activity"/>
    <property type="evidence" value="ECO:0007669"/>
    <property type="project" value="UniProtKB-EC"/>
</dbReference>
<dbReference type="Proteomes" id="UP000199518">
    <property type="component" value="Unassembled WGS sequence"/>
</dbReference>
<dbReference type="PIRSF" id="PIRSF039117">
    <property type="entry name" value="KaiC"/>
    <property type="match status" value="1"/>
</dbReference>
<evidence type="ECO:0000313" key="9">
    <source>
        <dbReference type="Proteomes" id="UP000199518"/>
    </source>
</evidence>
<dbReference type="PANTHER" id="PTHR42926">
    <property type="match status" value="1"/>
</dbReference>
<dbReference type="InterPro" id="IPR051347">
    <property type="entry name" value="Circadian_clock_KaiC-rel"/>
</dbReference>
<keyword evidence="5" id="KW-0418">Kinase</keyword>
<dbReference type="SUPFAM" id="SSF52540">
    <property type="entry name" value="P-loop containing nucleoside triphosphate hydrolases"/>
    <property type="match status" value="2"/>
</dbReference>
<proteinExistence type="predicted"/>
<dbReference type="Pfam" id="PF06745">
    <property type="entry name" value="ATPase"/>
    <property type="match status" value="2"/>
</dbReference>
<evidence type="ECO:0000256" key="3">
    <source>
        <dbReference type="ARBA" id="ARBA00022679"/>
    </source>
</evidence>
<dbReference type="InterPro" id="IPR003593">
    <property type="entry name" value="AAA+_ATPase"/>
</dbReference>
<evidence type="ECO:0000313" key="8">
    <source>
        <dbReference type="EMBL" id="SFH75229.1"/>
    </source>
</evidence>
<accession>A0A1I3CLX4</accession>
<dbReference type="STRING" id="1576369.SAMN05421753_102330"/>
<dbReference type="GO" id="GO:0005524">
    <property type="term" value="F:ATP binding"/>
    <property type="evidence" value="ECO:0007669"/>
    <property type="project" value="InterPro"/>
</dbReference>
<keyword evidence="3" id="KW-0808">Transferase</keyword>
<name>A0A1I3CLX4_9PLAN</name>
<keyword evidence="6" id="KW-0378">Hydrolase</keyword>
<sequence>MSDVEPVSEFIPTGVPGLDHVLLGGFLREGFYLVQGDPGSGKTTVALQFALNRIQAGERCLYITLTESRRDLENACQSHGWSLEGIELCDLTKSAINLAGEPESSVFHPSETELGETTKAIFEAVERVAPQHVVFDGLSEMRLLAGNPLIYRRQLLALKEFFAQRHATVVLLDDRSSPFGSVLPESLVGGNIVLERFLPQYGRARRRMYVTKVRGSNFREGYHDYEIAQGGVVIHPRLVAAEHHERFQRDVFSSGIPNLDAMLSGGLSTGSTTLLLGPAGAGKSTISMQFVIHAMRAGHKAAVYMFDEVLDTLIERVEKLCVGVGKGLQEFLNDGRLHAQQVDPAEMTPGAFAHEVRRAVESGCKVIVIDSLNGYLNAMPEERFLTTHLHELFAYLNQQGILTIMVVAQHGMILGAGSGGDVDVSYLADTVLLFRYFEMHGEIRQALSVFKKRTGAHERTLRQLEISSKGITIGEPLREFRGIMTGVPQYEGLAQGSQSRAVSKPGTEL</sequence>
<dbReference type="GO" id="GO:0016787">
    <property type="term" value="F:hydrolase activity"/>
    <property type="evidence" value="ECO:0007669"/>
    <property type="project" value="UniProtKB-KW"/>
</dbReference>
<dbReference type="InterPro" id="IPR010624">
    <property type="entry name" value="KaiC_dom"/>
</dbReference>
<dbReference type="AlphaFoldDB" id="A0A1I3CLX4"/>
<keyword evidence="2" id="KW-0597">Phosphoprotein</keyword>
<dbReference type="OrthoDB" id="9783783at2"/>
<dbReference type="InterPro" id="IPR027417">
    <property type="entry name" value="P-loop_NTPase"/>
</dbReference>
<organism evidence="8 9">
    <name type="scientific">Planctomicrobium piriforme</name>
    <dbReference type="NCBI Taxonomy" id="1576369"/>
    <lineage>
        <taxon>Bacteria</taxon>
        <taxon>Pseudomonadati</taxon>
        <taxon>Planctomycetota</taxon>
        <taxon>Planctomycetia</taxon>
        <taxon>Planctomycetales</taxon>
        <taxon>Planctomycetaceae</taxon>
        <taxon>Planctomicrobium</taxon>
    </lineage>
</organism>
<keyword evidence="4" id="KW-0677">Repeat</keyword>
<evidence type="ECO:0000256" key="4">
    <source>
        <dbReference type="ARBA" id="ARBA00022737"/>
    </source>
</evidence>
<reference evidence="9" key="1">
    <citation type="submission" date="2016-10" db="EMBL/GenBank/DDBJ databases">
        <authorList>
            <person name="Varghese N."/>
            <person name="Submissions S."/>
        </authorList>
    </citation>
    <scope>NUCLEOTIDE SEQUENCE [LARGE SCALE GENOMIC DNA]</scope>
    <source>
        <strain evidence="9">DSM 26348</strain>
    </source>
</reference>
<evidence type="ECO:0000256" key="5">
    <source>
        <dbReference type="ARBA" id="ARBA00022777"/>
    </source>
</evidence>
<dbReference type="EC" id="2.7.11.1" evidence="1"/>
<dbReference type="PROSITE" id="PS51146">
    <property type="entry name" value="KAIC"/>
    <property type="match status" value="2"/>
</dbReference>
<evidence type="ECO:0000256" key="2">
    <source>
        <dbReference type="ARBA" id="ARBA00022553"/>
    </source>
</evidence>